<dbReference type="InterPro" id="IPR002110">
    <property type="entry name" value="Ankyrin_rpt"/>
</dbReference>
<comment type="subcellular location">
    <subcellularLocation>
        <location evidence="2">Secreted</location>
    </subcellularLocation>
    <subcellularLocation>
        <location evidence="1">Target cell membrane</location>
    </subcellularLocation>
</comment>
<name>A0AAV1YYG6_9ARAC</name>
<keyword evidence="6" id="KW-0800">Toxin</keyword>
<organism evidence="13 14">
    <name type="scientific">Larinioides sclopetarius</name>
    <dbReference type="NCBI Taxonomy" id="280406"/>
    <lineage>
        <taxon>Eukaryota</taxon>
        <taxon>Metazoa</taxon>
        <taxon>Ecdysozoa</taxon>
        <taxon>Arthropoda</taxon>
        <taxon>Chelicerata</taxon>
        <taxon>Arachnida</taxon>
        <taxon>Araneae</taxon>
        <taxon>Araneomorphae</taxon>
        <taxon>Entelegynae</taxon>
        <taxon>Araneoidea</taxon>
        <taxon>Araneidae</taxon>
        <taxon>Larinioides</taxon>
    </lineage>
</organism>
<dbReference type="Gene3D" id="1.25.40.20">
    <property type="entry name" value="Ankyrin repeat-containing domain"/>
    <property type="match status" value="2"/>
</dbReference>
<evidence type="ECO:0000313" key="13">
    <source>
        <dbReference type="EMBL" id="CAL1264167.1"/>
    </source>
</evidence>
<evidence type="ECO:0000256" key="10">
    <source>
        <dbReference type="ARBA" id="ARBA00023043"/>
    </source>
</evidence>
<keyword evidence="4" id="KW-0964">Secreted</keyword>
<keyword evidence="8" id="KW-0677">Repeat</keyword>
<feature type="repeat" description="ANK" evidence="12">
    <location>
        <begin position="115"/>
        <end position="147"/>
    </location>
</feature>
<keyword evidence="5" id="KW-1052">Target cell membrane</keyword>
<accession>A0AAV1YYG6</accession>
<feature type="repeat" description="ANK" evidence="12">
    <location>
        <begin position="379"/>
        <end position="411"/>
    </location>
</feature>
<keyword evidence="14" id="KW-1185">Reference proteome</keyword>
<dbReference type="GO" id="GO:0044231">
    <property type="term" value="C:host cell presynaptic membrane"/>
    <property type="evidence" value="ECO:0007669"/>
    <property type="project" value="UniProtKB-KW"/>
</dbReference>
<dbReference type="PROSITE" id="PS50297">
    <property type="entry name" value="ANK_REP_REGION"/>
    <property type="match status" value="7"/>
</dbReference>
<evidence type="ECO:0000256" key="3">
    <source>
        <dbReference type="ARBA" id="ARBA00022483"/>
    </source>
</evidence>
<dbReference type="Proteomes" id="UP001497382">
    <property type="component" value="Unassembled WGS sequence"/>
</dbReference>
<dbReference type="Pfam" id="PF13424">
    <property type="entry name" value="TPR_12"/>
    <property type="match status" value="1"/>
</dbReference>
<keyword evidence="10 12" id="KW-0040">ANK repeat</keyword>
<dbReference type="EMBL" id="CAXIEN010000011">
    <property type="protein sequence ID" value="CAL1264167.1"/>
    <property type="molecule type" value="Genomic_DNA"/>
</dbReference>
<dbReference type="GO" id="GO:0006887">
    <property type="term" value="P:exocytosis"/>
    <property type="evidence" value="ECO:0007669"/>
    <property type="project" value="UniProtKB-KW"/>
</dbReference>
<evidence type="ECO:0000256" key="8">
    <source>
        <dbReference type="ARBA" id="ARBA00022737"/>
    </source>
</evidence>
<evidence type="ECO:0000256" key="1">
    <source>
        <dbReference type="ARBA" id="ARBA00004175"/>
    </source>
</evidence>
<keyword evidence="11" id="KW-0472">Membrane</keyword>
<feature type="repeat" description="ANK" evidence="12">
    <location>
        <begin position="51"/>
        <end position="83"/>
    </location>
</feature>
<evidence type="ECO:0000256" key="4">
    <source>
        <dbReference type="ARBA" id="ARBA00022525"/>
    </source>
</evidence>
<evidence type="ECO:0000256" key="2">
    <source>
        <dbReference type="ARBA" id="ARBA00004613"/>
    </source>
</evidence>
<dbReference type="SUPFAM" id="SSF48403">
    <property type="entry name" value="Ankyrin repeat"/>
    <property type="match status" value="2"/>
</dbReference>
<dbReference type="PANTHER" id="PTHR24126">
    <property type="entry name" value="ANKYRIN REPEAT, PH AND SEC7 DOMAIN CONTAINING PROTEIN SECG-RELATED"/>
    <property type="match status" value="1"/>
</dbReference>
<evidence type="ECO:0000256" key="11">
    <source>
        <dbReference type="ARBA" id="ARBA00023298"/>
    </source>
</evidence>
<keyword evidence="9" id="KW-0638">Presynaptic neurotoxin</keyword>
<evidence type="ECO:0000256" key="7">
    <source>
        <dbReference type="ARBA" id="ARBA00022699"/>
    </source>
</evidence>
<dbReference type="PROSITE" id="PS50088">
    <property type="entry name" value="ANK_REPEAT"/>
    <property type="match status" value="7"/>
</dbReference>
<dbReference type="InterPro" id="IPR011990">
    <property type="entry name" value="TPR-like_helical_dom_sf"/>
</dbReference>
<evidence type="ECO:0000256" key="5">
    <source>
        <dbReference type="ARBA" id="ARBA00022537"/>
    </source>
</evidence>
<feature type="repeat" description="ANK" evidence="12">
    <location>
        <begin position="182"/>
        <end position="214"/>
    </location>
</feature>
<evidence type="ECO:0000256" key="9">
    <source>
        <dbReference type="ARBA" id="ARBA00023028"/>
    </source>
</evidence>
<dbReference type="Pfam" id="PF13637">
    <property type="entry name" value="Ank_4"/>
    <property type="match status" value="1"/>
</dbReference>
<dbReference type="Pfam" id="PF12796">
    <property type="entry name" value="Ank_2"/>
    <property type="match status" value="2"/>
</dbReference>
<feature type="repeat" description="ANK" evidence="12">
    <location>
        <begin position="281"/>
        <end position="313"/>
    </location>
</feature>
<evidence type="ECO:0000256" key="12">
    <source>
        <dbReference type="PROSITE-ProRule" id="PRU00023"/>
    </source>
</evidence>
<evidence type="ECO:0000256" key="6">
    <source>
        <dbReference type="ARBA" id="ARBA00022656"/>
    </source>
</evidence>
<dbReference type="Pfam" id="PF00023">
    <property type="entry name" value="Ank"/>
    <property type="match status" value="3"/>
</dbReference>
<dbReference type="PRINTS" id="PR01415">
    <property type="entry name" value="ANKYRIN"/>
</dbReference>
<dbReference type="Gene3D" id="1.25.40.10">
    <property type="entry name" value="Tetratricopeptide repeat domain"/>
    <property type="match status" value="2"/>
</dbReference>
<keyword evidence="3" id="KW-0268">Exocytosis</keyword>
<dbReference type="GO" id="GO:0005576">
    <property type="term" value="C:extracellular region"/>
    <property type="evidence" value="ECO:0007669"/>
    <property type="project" value="UniProtKB-SubCell"/>
</dbReference>
<keyword evidence="11" id="KW-1053">Target membrane</keyword>
<dbReference type="Pfam" id="PF13374">
    <property type="entry name" value="TPR_10"/>
    <property type="match status" value="2"/>
</dbReference>
<keyword evidence="7" id="KW-0528">Neurotoxin</keyword>
<dbReference type="AlphaFoldDB" id="A0AAV1YYG6"/>
<protein>
    <submittedName>
        <fullName evidence="13">Uncharacterized protein</fullName>
    </submittedName>
</protein>
<feature type="repeat" description="ANK" evidence="12">
    <location>
        <begin position="215"/>
        <end position="247"/>
    </location>
</feature>
<gene>
    <name evidence="13" type="ORF">LARSCL_LOCUS1868</name>
</gene>
<dbReference type="GO" id="GO:0090729">
    <property type="term" value="F:toxin activity"/>
    <property type="evidence" value="ECO:0007669"/>
    <property type="project" value="UniProtKB-KW"/>
</dbReference>
<sequence length="841" mass="95040">MVSILIDNKKVEISPEKERKYLQSAIRTGHEDLLEYFLTRYPTNSASRPEYGEFPLHTAVQYGHLNIVKKLLELREDINDENENAATPLQLASGQGYCEITRLLLSKGADPNRPDHFPPLLLAVTNGDFEMMEILIKAGASITKRDSEGYSPIESAIKCKRLDIMETLLQLSKININLKGLDGRTLLHHAAASGSLEIVKCLIKKGTAINSRDSSGAKPIHIAAREGYQDIVGYFLTEGLDVDDRGENHWSLLHYAAAGNQSEICKFFLKKCLNVNIVDAHGCTPLHVAAQMGNADVLHTLLHYGAYFDIRNERNETPLDVAMTSIFEPTSKFPIIASLAFISSLFSAVQNNDLTKVKASLNEGLKFSEFGYANVKNTDNISLLRYAAEEGHEEIVDLLLKYNADPNERSASVGTPLNYGAKFFYPRIVNAPIRNGTMFNAQCNSKNSSVKFVTDRNIIEFTNLWKAELSEIQNSENLISYNSNILGNLETGKAVMKARSSSARSLNTLAIIHDCTEANSLKFFSLPDINIHYQRAQRLHEKGQFAASLQYYKIILQKGISIFGEIDPNVLDIQEVVCEILINQEKYDEAENLSGRFYNIRKEILGDWNKDTLRAMRILASVLGCKERRKEALKMLEGILKKQEAILGSDHAETLRTQIYIIELMCKEGFESASLRKALNMCLETVKSLDKFPVFTHFILQLRVKAAEQLFNLGLLNEALHIFKDVFEIQKEMFGLYHFQTSDTLFRTARTLFALGEKEDSLEAFRETLDIRQRVLGPENKKTLDSRYWVANALYSQRMFHEAFEFYKLDLETRTAILGANHPDILAIQEKIEFILSQVIS</sequence>
<reference evidence="13 14" key="1">
    <citation type="submission" date="2024-04" db="EMBL/GenBank/DDBJ databases">
        <authorList>
            <person name="Rising A."/>
            <person name="Reimegard J."/>
            <person name="Sonavane S."/>
            <person name="Akerstrom W."/>
            <person name="Nylinder S."/>
            <person name="Hedman E."/>
            <person name="Kallberg Y."/>
        </authorList>
    </citation>
    <scope>NUCLEOTIDE SEQUENCE [LARGE SCALE GENOMIC DNA]</scope>
</reference>
<dbReference type="GO" id="GO:0044218">
    <property type="term" value="C:other organism cell membrane"/>
    <property type="evidence" value="ECO:0007669"/>
    <property type="project" value="UniProtKB-KW"/>
</dbReference>
<dbReference type="SMART" id="SM00248">
    <property type="entry name" value="ANK"/>
    <property type="match status" value="10"/>
</dbReference>
<feature type="repeat" description="ANK" evidence="12">
    <location>
        <begin position="84"/>
        <end position="116"/>
    </location>
</feature>
<comment type="caution">
    <text evidence="13">The sequence shown here is derived from an EMBL/GenBank/DDBJ whole genome shotgun (WGS) entry which is preliminary data.</text>
</comment>
<dbReference type="SUPFAM" id="SSF48452">
    <property type="entry name" value="TPR-like"/>
    <property type="match status" value="2"/>
</dbReference>
<evidence type="ECO:0000313" key="14">
    <source>
        <dbReference type="Proteomes" id="UP001497382"/>
    </source>
</evidence>
<dbReference type="PANTHER" id="PTHR24126:SF65">
    <property type="entry name" value="CHROMOSOME UNDETERMINED SCAFFOLD_20, WHOLE GENOME SHOTGUN SEQUENCE"/>
    <property type="match status" value="1"/>
</dbReference>
<proteinExistence type="predicted"/>
<dbReference type="InterPro" id="IPR036770">
    <property type="entry name" value="Ankyrin_rpt-contain_sf"/>
</dbReference>